<dbReference type="EMBL" id="JAAMPI010000357">
    <property type="protein sequence ID" value="KAF4632325.1"/>
    <property type="molecule type" value="Genomic_DNA"/>
</dbReference>
<dbReference type="Gene3D" id="2.120.10.30">
    <property type="entry name" value="TolB, C-terminal domain"/>
    <property type="match status" value="1"/>
</dbReference>
<keyword evidence="1" id="KW-0732">Signal</keyword>
<feature type="signal peptide" evidence="1">
    <location>
        <begin position="1"/>
        <end position="18"/>
    </location>
</feature>
<comment type="caution">
    <text evidence="2">The sequence shown here is derived from an EMBL/GenBank/DDBJ whole genome shotgun (WGS) entry which is preliminary data.</text>
</comment>
<evidence type="ECO:0000313" key="3">
    <source>
        <dbReference type="Proteomes" id="UP000566819"/>
    </source>
</evidence>
<dbReference type="InterPro" id="IPR052998">
    <property type="entry name" value="Hetero-Diels-Alderase-like"/>
</dbReference>
<protein>
    <recommendedName>
        <fullName evidence="4">SMP-30/Gluconolactonase/LRE-like region domain-containing protein</fullName>
    </recommendedName>
</protein>
<proteinExistence type="predicted"/>
<reference evidence="2 3" key="1">
    <citation type="submission" date="2020-03" db="EMBL/GenBank/DDBJ databases">
        <title>Draft Genome Sequence of Cudoniella acicularis.</title>
        <authorList>
            <person name="Buettner E."/>
            <person name="Kellner H."/>
        </authorList>
    </citation>
    <scope>NUCLEOTIDE SEQUENCE [LARGE SCALE GENOMIC DNA]</scope>
    <source>
        <strain evidence="2 3">DSM 108380</strain>
    </source>
</reference>
<gene>
    <name evidence="2" type="ORF">G7Y89_g5803</name>
</gene>
<evidence type="ECO:0000313" key="2">
    <source>
        <dbReference type="EMBL" id="KAF4632325.1"/>
    </source>
</evidence>
<dbReference type="AlphaFoldDB" id="A0A8H4W5E0"/>
<evidence type="ECO:0008006" key="4">
    <source>
        <dbReference type="Google" id="ProtNLM"/>
    </source>
</evidence>
<name>A0A8H4W5E0_9HELO</name>
<evidence type="ECO:0000256" key="1">
    <source>
        <dbReference type="SAM" id="SignalP"/>
    </source>
</evidence>
<sequence length="302" mass="31827">MHFSHFTLALACLATVSGAVVLKRDTPTQVYNGSGWIENIAVRSNGNVLLSHLDVPELWSFDPSTKAGTKVASFPGALGLTGITEIKPDVFVVVSGNFSVSNFSITAGSWGVWKVDLTGAAAKTTFLKLIPESGFVIGVTPFDNETFFIADAAKGTLYKMSITTGDYSVVLADSSMKPPSNAFIQEGIHGLKYYEGYLYFTNTFGGTYNKVKIDQVTAKTSGAVVSILTSLTDVEDFAFAPDGSVYTAARSTGVARIYANGTRTQIATVDTASSVAFGRGAKDKATLYVSSSGGGLYTIATS</sequence>
<accession>A0A8H4W5E0</accession>
<keyword evidence="3" id="KW-1185">Reference proteome</keyword>
<dbReference type="SUPFAM" id="SSF63829">
    <property type="entry name" value="Calcium-dependent phosphotriesterase"/>
    <property type="match status" value="1"/>
</dbReference>
<dbReference type="Proteomes" id="UP000566819">
    <property type="component" value="Unassembled WGS sequence"/>
</dbReference>
<organism evidence="2 3">
    <name type="scientific">Cudoniella acicularis</name>
    <dbReference type="NCBI Taxonomy" id="354080"/>
    <lineage>
        <taxon>Eukaryota</taxon>
        <taxon>Fungi</taxon>
        <taxon>Dikarya</taxon>
        <taxon>Ascomycota</taxon>
        <taxon>Pezizomycotina</taxon>
        <taxon>Leotiomycetes</taxon>
        <taxon>Helotiales</taxon>
        <taxon>Tricladiaceae</taxon>
        <taxon>Cudoniella</taxon>
    </lineage>
</organism>
<dbReference type="InterPro" id="IPR011042">
    <property type="entry name" value="6-blade_b-propeller_TolB-like"/>
</dbReference>
<feature type="chain" id="PRO_5034455114" description="SMP-30/Gluconolactonase/LRE-like region domain-containing protein" evidence="1">
    <location>
        <begin position="19"/>
        <end position="302"/>
    </location>
</feature>
<dbReference type="OrthoDB" id="5233393at2759"/>
<dbReference type="PANTHER" id="PTHR42060">
    <property type="entry name" value="NHL REPEAT-CONTAINING PROTEIN-RELATED"/>
    <property type="match status" value="1"/>
</dbReference>
<dbReference type="PANTHER" id="PTHR42060:SF1">
    <property type="entry name" value="NHL REPEAT-CONTAINING PROTEIN"/>
    <property type="match status" value="1"/>
</dbReference>